<keyword evidence="3" id="KW-1185">Reference proteome</keyword>
<feature type="chain" id="PRO_5047115355" evidence="1">
    <location>
        <begin position="19"/>
        <end position="211"/>
    </location>
</feature>
<protein>
    <submittedName>
        <fullName evidence="2">Uncharacterized protein</fullName>
    </submittedName>
</protein>
<evidence type="ECO:0000256" key="1">
    <source>
        <dbReference type="SAM" id="SignalP"/>
    </source>
</evidence>
<organism evidence="2 3">
    <name type="scientific">Paraconexibacter antarcticus</name>
    <dbReference type="NCBI Taxonomy" id="2949664"/>
    <lineage>
        <taxon>Bacteria</taxon>
        <taxon>Bacillati</taxon>
        <taxon>Actinomycetota</taxon>
        <taxon>Thermoleophilia</taxon>
        <taxon>Solirubrobacterales</taxon>
        <taxon>Paraconexibacteraceae</taxon>
        <taxon>Paraconexibacter</taxon>
    </lineage>
</organism>
<feature type="signal peptide" evidence="1">
    <location>
        <begin position="1"/>
        <end position="18"/>
    </location>
</feature>
<dbReference type="EMBL" id="CP098502">
    <property type="protein sequence ID" value="UTI62591.1"/>
    <property type="molecule type" value="Genomic_DNA"/>
</dbReference>
<evidence type="ECO:0000313" key="2">
    <source>
        <dbReference type="EMBL" id="UTI62591.1"/>
    </source>
</evidence>
<dbReference type="Proteomes" id="UP001056035">
    <property type="component" value="Chromosome"/>
</dbReference>
<sequence length="211" mass="22590">MSPMRSGLAMLLMTFGLAAGMVSLAAAQTTAPAPALPLSAARAAAVGPVIDYAQVLDATKPLRAKLARYAGACRRLPVGDTFITAYRALCRTEGDAYTAGLVLPTCRSADRCRARLTRYAADLGLQMNASRRFNRVLKTTVTDPDCRRALRLRQAVLLTAARLQRQAAAVVKLIGGDPRKLGAAVGKFYAIDRSALLDHRGRLDTFRAACQ</sequence>
<accession>A0ABY5DM17</accession>
<gene>
    <name evidence="2" type="ORF">NBH00_14605</name>
</gene>
<proteinExistence type="predicted"/>
<keyword evidence="1" id="KW-0732">Signal</keyword>
<reference evidence="2 3" key="1">
    <citation type="submission" date="2022-06" db="EMBL/GenBank/DDBJ databases">
        <title>Paraconexibacter antarcticus.</title>
        <authorList>
            <person name="Kim C.S."/>
        </authorList>
    </citation>
    <scope>NUCLEOTIDE SEQUENCE [LARGE SCALE GENOMIC DNA]</scope>
    <source>
        <strain evidence="2 3">02-257</strain>
    </source>
</reference>
<name>A0ABY5DM17_9ACTN</name>
<dbReference type="RefSeq" id="WP_254569328.1">
    <property type="nucleotide sequence ID" value="NZ_CP098502.1"/>
</dbReference>
<evidence type="ECO:0000313" key="3">
    <source>
        <dbReference type="Proteomes" id="UP001056035"/>
    </source>
</evidence>